<protein>
    <submittedName>
        <fullName evidence="3">Uncharacterized protein</fullName>
    </submittedName>
</protein>
<feature type="compositionally biased region" description="Polar residues" evidence="1">
    <location>
        <begin position="615"/>
        <end position="625"/>
    </location>
</feature>
<feature type="compositionally biased region" description="Basic and acidic residues" evidence="1">
    <location>
        <begin position="776"/>
        <end position="785"/>
    </location>
</feature>
<name>A0A915ATZ4_PARUN</name>
<keyword evidence="2" id="KW-1185">Reference proteome</keyword>
<feature type="region of interest" description="Disordered" evidence="1">
    <location>
        <begin position="340"/>
        <end position="413"/>
    </location>
</feature>
<feature type="compositionally biased region" description="Low complexity" evidence="1">
    <location>
        <begin position="353"/>
        <end position="364"/>
    </location>
</feature>
<dbReference type="AlphaFoldDB" id="A0A915ATZ4"/>
<feature type="compositionally biased region" description="Acidic residues" evidence="1">
    <location>
        <begin position="654"/>
        <end position="670"/>
    </location>
</feature>
<feature type="region of interest" description="Disordered" evidence="1">
    <location>
        <begin position="572"/>
        <end position="693"/>
    </location>
</feature>
<accession>A0A915ATZ4</accession>
<feature type="region of interest" description="Disordered" evidence="1">
    <location>
        <begin position="255"/>
        <end position="307"/>
    </location>
</feature>
<feature type="region of interest" description="Disordered" evidence="1">
    <location>
        <begin position="35"/>
        <end position="71"/>
    </location>
</feature>
<evidence type="ECO:0000256" key="1">
    <source>
        <dbReference type="SAM" id="MobiDB-lite"/>
    </source>
</evidence>
<reference evidence="3" key="1">
    <citation type="submission" date="2022-11" db="UniProtKB">
        <authorList>
            <consortium name="WormBaseParasite"/>
        </authorList>
    </citation>
    <scope>IDENTIFICATION</scope>
</reference>
<feature type="region of interest" description="Disordered" evidence="1">
    <location>
        <begin position="482"/>
        <end position="523"/>
    </location>
</feature>
<sequence>AITGSMFGSLSRLAGDAFKGAKQATEQLAQAAQHAASTGDLTNITKTSSRASSMQFPARSTSPLPLVQSIPPGMEDLSEEERAKIMAVMACAEIDAAEDSKALPQPAKISSSKTSESFFDKGTELSRPLSSMPKGGDSARGSTLSLIEPATAPPPVAASATAASRSPSASSVGTSLLDEMDLSHLSAAEREQILSVMRAAETQEVQLIPPMSPITAAPSAPPQKIEHDHIKEELADNLAILSPAEREQILGVMRAAEQQGQVESKTQPQPSSQPQAVLVHESLGDKDSSETQLMPFEESSQPMKSEQNDVVSIISDVSSFEPESERCDVLVEDVRIKSETRDVGESRTARQYSMASSTFSEESSPQPDSGYATMTSASYDHELASVFEPSAPTPLSDSQHPTTSQANENATIGYAAYTSDDFDYTYGDDRRFVLDDDKENLYRFDGRAHADDGGDIDESFDDEMNARWSERKPRMWTTVFADDEDKSERDYSSHADQVPNEYDEERSGYSSKEQEHQRVTQDIVTEQRITYPDGVQSPKDVVQMDEVDFDSFAADDGTHLVSMFEKARELQDERTMETSILPSTTGSIGSVLTQTMPRTQSSSTALDKSPIIALSDQQASTLTQRDSSKSAEIVRAPPAITVTVHDERNRTSDDDSDGETSPSSDEDDYPDQIIEAPSAPPISYDEVERERERQEAFGKDVLRQIQAFGESANDEFDVQWAHDSLNKSPSPKPHIFSVDDSTTPGEGYKDVTVGIGAMSTQSRNEPLEVGGITSSSERKNPFLDD</sequence>
<feature type="region of interest" description="Disordered" evidence="1">
    <location>
        <begin position="100"/>
        <end position="175"/>
    </location>
</feature>
<dbReference type="Proteomes" id="UP000887569">
    <property type="component" value="Unplaced"/>
</dbReference>
<feature type="compositionally biased region" description="Polar residues" evidence="1">
    <location>
        <begin position="577"/>
        <end position="606"/>
    </location>
</feature>
<feature type="region of interest" description="Disordered" evidence="1">
    <location>
        <begin position="723"/>
        <end position="785"/>
    </location>
</feature>
<feature type="compositionally biased region" description="Polar residues" evidence="1">
    <location>
        <begin position="393"/>
        <end position="410"/>
    </location>
</feature>
<organism evidence="2 3">
    <name type="scientific">Parascaris univalens</name>
    <name type="common">Nematode worm</name>
    <dbReference type="NCBI Taxonomy" id="6257"/>
    <lineage>
        <taxon>Eukaryota</taxon>
        <taxon>Metazoa</taxon>
        <taxon>Ecdysozoa</taxon>
        <taxon>Nematoda</taxon>
        <taxon>Chromadorea</taxon>
        <taxon>Rhabditida</taxon>
        <taxon>Spirurina</taxon>
        <taxon>Ascaridomorpha</taxon>
        <taxon>Ascaridoidea</taxon>
        <taxon>Ascarididae</taxon>
        <taxon>Parascaris</taxon>
    </lineage>
</organism>
<proteinExistence type="predicted"/>
<feature type="compositionally biased region" description="Low complexity" evidence="1">
    <location>
        <begin position="157"/>
        <end position="172"/>
    </location>
</feature>
<feature type="compositionally biased region" description="Basic and acidic residues" evidence="1">
    <location>
        <begin position="644"/>
        <end position="653"/>
    </location>
</feature>
<feature type="compositionally biased region" description="Polar residues" evidence="1">
    <location>
        <begin position="108"/>
        <end position="117"/>
    </location>
</feature>
<dbReference type="WBParaSite" id="PgR016_g076_t01">
    <property type="protein sequence ID" value="PgR016_g076_t01"/>
    <property type="gene ID" value="PgR016_g076"/>
</dbReference>
<evidence type="ECO:0000313" key="2">
    <source>
        <dbReference type="Proteomes" id="UP000887569"/>
    </source>
</evidence>
<evidence type="ECO:0000313" key="3">
    <source>
        <dbReference type="WBParaSite" id="PgR016_g076_t01"/>
    </source>
</evidence>
<feature type="compositionally biased region" description="Polar residues" evidence="1">
    <location>
        <begin position="35"/>
        <end position="63"/>
    </location>
</feature>